<name>A0A1W1VHK4_9FIRM</name>
<evidence type="ECO:0000313" key="2">
    <source>
        <dbReference type="EMBL" id="SMB92818.1"/>
    </source>
</evidence>
<dbReference type="SUPFAM" id="SSF102114">
    <property type="entry name" value="Radical SAM enzymes"/>
    <property type="match status" value="1"/>
</dbReference>
<dbReference type="Gene3D" id="3.80.30.20">
    <property type="entry name" value="tm_1862 like domain"/>
    <property type="match status" value="1"/>
</dbReference>
<dbReference type="InterPro" id="IPR058240">
    <property type="entry name" value="rSAM_sf"/>
</dbReference>
<dbReference type="SFLD" id="SFLDG01082">
    <property type="entry name" value="B12-binding_domain_containing"/>
    <property type="match status" value="1"/>
</dbReference>
<gene>
    <name evidence="2" type="ORF">SAMN00808754_0715</name>
</gene>
<dbReference type="SMART" id="SM00729">
    <property type="entry name" value="Elp3"/>
    <property type="match status" value="1"/>
</dbReference>
<dbReference type="STRING" id="698762.SAMN00808754_0715"/>
<dbReference type="GO" id="GO:0003824">
    <property type="term" value="F:catalytic activity"/>
    <property type="evidence" value="ECO:0007669"/>
    <property type="project" value="InterPro"/>
</dbReference>
<keyword evidence="3" id="KW-1185">Reference proteome</keyword>
<sequence length="631" mass="71302">MSPKELRSYIIDSVLPRVEKPARYLGTEWNSVHKEWDNTLVRMVFAFPDLYEVGMSHLGLAILYGLVNEQDGMLLERVFAPAPDLEAILRQEGLPLFSLESYRPLSDFDVIGFTLQYELTYTTILNMLDLAGIPLLARERGQKHPLIIGGGPCACNPEPLAPFFDCFVLGDGEEVLLKLLELVGELKRFPSGRVDREEFLRRAAGLPGIYVPSFYEVLYQEDGTLKEVRPKPAGVPEKVKKAVVADLDTAYFPSRPIVPYLEIVHDRLMLEVMRGCTRGCRFCQAGAIYRPVRERDIKILLRQAAELLRTTGYEEVSLTSLSSADYSCIEELALALAETYANEGISISLPSLRVDTFSVRLAHALQKFRKKGTLTLAPEAGTQRLRDVINKGVTAEDLLSAAGEAFSAGWHHIKLYFMIGLPTETEEDLKGIVELARQVLEQGRQVSRNKKPSVTVSVSSFVPKPHTPFQWEPQAALNELKEKQRFLRLRLKGPGLYFSWHQPEMSFLEAVLARGDRRLGQALFIAWREGAKLEGWSEHFRYEVWEKAFQACGLDPAFYAYRRRGYQEKFPWDHLDFGISKDFLWEDYQRALAGQVTLDCRSGRCLGCGVCPGLKVRMKLKGEARNFAPAG</sequence>
<reference evidence="2 3" key="1">
    <citation type="submission" date="2017-04" db="EMBL/GenBank/DDBJ databases">
        <authorList>
            <person name="Afonso C.L."/>
            <person name="Miller P.J."/>
            <person name="Scott M.A."/>
            <person name="Spackman E."/>
            <person name="Goraichik I."/>
            <person name="Dimitrov K.M."/>
            <person name="Suarez D.L."/>
            <person name="Swayne D.E."/>
        </authorList>
    </citation>
    <scope>NUCLEOTIDE SEQUENCE [LARGE SCALE GENOMIC DNA]</scope>
    <source>
        <strain evidence="2 3">ToBE</strain>
    </source>
</reference>
<feature type="domain" description="Radical SAM core" evidence="1">
    <location>
        <begin position="262"/>
        <end position="499"/>
    </location>
</feature>
<organism evidence="2 3">
    <name type="scientific">Thermanaeromonas toyohensis ToBE</name>
    <dbReference type="NCBI Taxonomy" id="698762"/>
    <lineage>
        <taxon>Bacteria</taxon>
        <taxon>Bacillati</taxon>
        <taxon>Bacillota</taxon>
        <taxon>Clostridia</taxon>
        <taxon>Neomoorellales</taxon>
        <taxon>Neomoorellaceae</taxon>
        <taxon>Thermanaeromonas</taxon>
    </lineage>
</organism>
<dbReference type="InterPro" id="IPR007197">
    <property type="entry name" value="rSAM"/>
</dbReference>
<dbReference type="AlphaFoldDB" id="A0A1W1VHK4"/>
<dbReference type="PANTHER" id="PTHR42731">
    <property type="entry name" value="SLL1084 PROTEIN"/>
    <property type="match status" value="1"/>
</dbReference>
<dbReference type="Pfam" id="PF19864">
    <property type="entry name" value="Radical_SAM_N2"/>
    <property type="match status" value="1"/>
</dbReference>
<evidence type="ECO:0000313" key="3">
    <source>
        <dbReference type="Proteomes" id="UP000192569"/>
    </source>
</evidence>
<proteinExistence type="predicted"/>
<dbReference type="InterPro" id="IPR023862">
    <property type="entry name" value="CHP03960_rSAM"/>
</dbReference>
<dbReference type="SFLD" id="SFLDS00029">
    <property type="entry name" value="Radical_SAM"/>
    <property type="match status" value="1"/>
</dbReference>
<dbReference type="PANTHER" id="PTHR42731:SF1">
    <property type="entry name" value="RADICAL SAM DOMAIN PROTEIN"/>
    <property type="match status" value="1"/>
</dbReference>
<dbReference type="Pfam" id="PF04055">
    <property type="entry name" value="Radical_SAM"/>
    <property type="match status" value="1"/>
</dbReference>
<accession>A0A1W1VHK4</accession>
<dbReference type="InterPro" id="IPR023404">
    <property type="entry name" value="rSAM_horseshoe"/>
</dbReference>
<dbReference type="EMBL" id="LT838272">
    <property type="protein sequence ID" value="SMB92818.1"/>
    <property type="molecule type" value="Genomic_DNA"/>
</dbReference>
<dbReference type="InterPro" id="IPR045784">
    <property type="entry name" value="Radical_SAM_N2"/>
</dbReference>
<dbReference type="OrthoDB" id="9806827at2"/>
<dbReference type="NCBIfam" id="TIGR03960">
    <property type="entry name" value="rSAM_fuse_unch"/>
    <property type="match status" value="1"/>
</dbReference>
<dbReference type="PROSITE" id="PS51918">
    <property type="entry name" value="RADICAL_SAM"/>
    <property type="match status" value="1"/>
</dbReference>
<dbReference type="RefSeq" id="WP_084664112.1">
    <property type="nucleotide sequence ID" value="NZ_LT838272.1"/>
</dbReference>
<dbReference type="Proteomes" id="UP000192569">
    <property type="component" value="Chromosome I"/>
</dbReference>
<dbReference type="InterPro" id="IPR006638">
    <property type="entry name" value="Elp3/MiaA/NifB-like_rSAM"/>
</dbReference>
<evidence type="ECO:0000259" key="1">
    <source>
        <dbReference type="PROSITE" id="PS51918"/>
    </source>
</evidence>
<dbReference type="CDD" id="cd01335">
    <property type="entry name" value="Radical_SAM"/>
    <property type="match status" value="1"/>
</dbReference>
<dbReference type="GO" id="GO:0051536">
    <property type="term" value="F:iron-sulfur cluster binding"/>
    <property type="evidence" value="ECO:0007669"/>
    <property type="project" value="InterPro"/>
</dbReference>
<protein>
    <submittedName>
        <fullName evidence="2">Radical SAM family uncharacterized protein</fullName>
    </submittedName>
</protein>